<dbReference type="PROSITE" id="PS50969">
    <property type="entry name" value="FCP1"/>
    <property type="match status" value="1"/>
</dbReference>
<dbReference type="KEGG" id="apro:F751_6340"/>
<keyword evidence="1" id="KW-0811">Translocation</keyword>
<evidence type="ECO:0000313" key="3">
    <source>
        <dbReference type="EMBL" id="KFM28581.1"/>
    </source>
</evidence>
<reference evidence="3 4" key="1">
    <citation type="journal article" date="2014" name="BMC Genomics">
        <title>Oil accumulation mechanisms of the oleaginous microalga Chlorella protothecoides revealed through its genome, transcriptomes, and proteomes.</title>
        <authorList>
            <person name="Gao C."/>
            <person name="Wang Y."/>
            <person name="Shen Y."/>
            <person name="Yan D."/>
            <person name="He X."/>
            <person name="Dai J."/>
            <person name="Wu Q."/>
        </authorList>
    </citation>
    <scope>NUCLEOTIDE SEQUENCE [LARGE SCALE GENOMIC DNA]</scope>
    <source>
        <strain evidence="3 4">0710</strain>
    </source>
</reference>
<comment type="function">
    <text evidence="1">Essential component of the TIM23 complex, a complex that mediates the translocation of transit peptide-containing proteins across the mitochondrial inner membrane.</text>
</comment>
<keyword evidence="1" id="KW-0496">Mitochondrion</keyword>
<dbReference type="InterPro" id="IPR023214">
    <property type="entry name" value="HAD_sf"/>
</dbReference>
<evidence type="ECO:0000259" key="2">
    <source>
        <dbReference type="PROSITE" id="PS50969"/>
    </source>
</evidence>
<dbReference type="SMART" id="SM00577">
    <property type="entry name" value="CPDc"/>
    <property type="match status" value="1"/>
</dbReference>
<comment type="subunit">
    <text evidence="1">Component of the TIM23 complex.</text>
</comment>
<dbReference type="EMBL" id="KL662175">
    <property type="protein sequence ID" value="KFM28581.1"/>
    <property type="molecule type" value="Genomic_DNA"/>
</dbReference>
<keyword evidence="1" id="KW-0813">Transport</keyword>
<gene>
    <name evidence="3" type="ORF">F751_6340</name>
</gene>
<dbReference type="SUPFAM" id="SSF56784">
    <property type="entry name" value="HAD-like"/>
    <property type="match status" value="1"/>
</dbReference>
<accession>A0A087SS77</accession>
<dbReference type="InterPro" id="IPR036412">
    <property type="entry name" value="HAD-like_sf"/>
</dbReference>
<dbReference type="RefSeq" id="XP_011401617.1">
    <property type="nucleotide sequence ID" value="XM_011403315.1"/>
</dbReference>
<dbReference type="AlphaFoldDB" id="A0A087SS77"/>
<comment type="subcellular location">
    <subcellularLocation>
        <location evidence="1">Mitochondrion inner membrane</location>
        <topology evidence="1">Single-pass membrane protein</topology>
    </subcellularLocation>
</comment>
<comment type="similarity">
    <text evidence="1">Belongs to the TIM50 family.</text>
</comment>
<dbReference type="Gene3D" id="3.40.50.1000">
    <property type="entry name" value="HAD superfamily/HAD-like"/>
    <property type="match status" value="1"/>
</dbReference>
<keyword evidence="4" id="KW-1185">Reference proteome</keyword>
<dbReference type="GO" id="GO:0015031">
    <property type="term" value="P:protein transport"/>
    <property type="evidence" value="ECO:0007669"/>
    <property type="project" value="UniProtKB-KW"/>
</dbReference>
<dbReference type="Proteomes" id="UP000028924">
    <property type="component" value="Unassembled WGS sequence"/>
</dbReference>
<dbReference type="GeneID" id="23617731"/>
<organism evidence="3 4">
    <name type="scientific">Auxenochlorella protothecoides</name>
    <name type="common">Green microalga</name>
    <name type="synonym">Chlorella protothecoides</name>
    <dbReference type="NCBI Taxonomy" id="3075"/>
    <lineage>
        <taxon>Eukaryota</taxon>
        <taxon>Viridiplantae</taxon>
        <taxon>Chlorophyta</taxon>
        <taxon>core chlorophytes</taxon>
        <taxon>Trebouxiophyceae</taxon>
        <taxon>Chlorellales</taxon>
        <taxon>Chlorellaceae</taxon>
        <taxon>Auxenochlorella</taxon>
    </lineage>
</organism>
<sequence>RLVVCLDLDGTLVTTFSPARVPILPRGAVAYSVGRGSRLNPSGVVVVERPGLGEFLARCVRCAEVVLFTAGLAEYAVPICDELEARYPACFHHRLYRPATVPSADYPCVKDLARLGRPLGRTVLVDDTPLAFSFQPDNGIPVLQFRGDVDDRLLNEALAPLIETLAAAHDVRSVLHARFNMRAWF</sequence>
<dbReference type="Pfam" id="PF03031">
    <property type="entry name" value="NIF"/>
    <property type="match status" value="1"/>
</dbReference>
<evidence type="ECO:0000256" key="1">
    <source>
        <dbReference type="RuleBase" id="RU365079"/>
    </source>
</evidence>
<keyword evidence="1" id="KW-0653">Protein transport</keyword>
<dbReference type="GO" id="GO:0005744">
    <property type="term" value="C:TIM23 mitochondrial import inner membrane translocase complex"/>
    <property type="evidence" value="ECO:0007669"/>
    <property type="project" value="UniProtKB-UniRule"/>
</dbReference>
<dbReference type="InterPro" id="IPR050365">
    <property type="entry name" value="TIM50"/>
</dbReference>
<dbReference type="PANTHER" id="PTHR12210">
    <property type="entry name" value="DULLARD PROTEIN PHOSPHATASE"/>
    <property type="match status" value="1"/>
</dbReference>
<feature type="non-terminal residue" evidence="3">
    <location>
        <position position="1"/>
    </location>
</feature>
<dbReference type="OrthoDB" id="277011at2759"/>
<feature type="non-terminal residue" evidence="3">
    <location>
        <position position="185"/>
    </location>
</feature>
<keyword evidence="1" id="KW-0809">Transit peptide</keyword>
<name>A0A087SS77_AUXPR</name>
<dbReference type="STRING" id="3075.A0A087SS77"/>
<dbReference type="InterPro" id="IPR004274">
    <property type="entry name" value="FCP1_dom"/>
</dbReference>
<dbReference type="eggNOG" id="KOG1605">
    <property type="taxonomic scope" value="Eukaryota"/>
</dbReference>
<feature type="domain" description="FCP1 homology" evidence="2">
    <location>
        <begin position="1"/>
        <end position="165"/>
    </location>
</feature>
<evidence type="ECO:0000313" key="4">
    <source>
        <dbReference type="Proteomes" id="UP000028924"/>
    </source>
</evidence>
<protein>
    <recommendedName>
        <fullName evidence="1">Mitochondrial import inner membrane translocase subunit TIM50</fullName>
    </recommendedName>
</protein>
<proteinExistence type="inferred from homology"/>
<dbReference type="CDD" id="cd07521">
    <property type="entry name" value="HAD_FCP1-like"/>
    <property type="match status" value="1"/>
</dbReference>